<protein>
    <recommendedName>
        <fullName evidence="4">DUF4131 domain-containing protein</fullName>
    </recommendedName>
</protein>
<feature type="transmembrane region" description="Helical" evidence="1">
    <location>
        <begin position="6"/>
        <end position="24"/>
    </location>
</feature>
<evidence type="ECO:0000313" key="2">
    <source>
        <dbReference type="EMBL" id="MBO0340944.1"/>
    </source>
</evidence>
<accession>A0ABS3FCQ1</accession>
<proteinExistence type="predicted"/>
<gene>
    <name evidence="2" type="ORF">J0654_04775</name>
</gene>
<sequence length="153" mass="18051">MEYWKVATAIITLVGFVFLVWKFAHYLQDRKEKKLKEMPVEDVSFDKILEEYNNVTPLQRKKFKSCYEGVKVKWHVSFCAIAETYQMGRVVKVISAYKRLLFVNFKTDLKKFPIIKSAKEGDKFIVTGLVDKVKGEKVYLKLIHIEKNKFFVV</sequence>
<dbReference type="RefSeq" id="WP_207026513.1">
    <property type="nucleotide sequence ID" value="NZ_JAFLNM010000001.1"/>
</dbReference>
<evidence type="ECO:0000256" key="1">
    <source>
        <dbReference type="SAM" id="Phobius"/>
    </source>
</evidence>
<keyword evidence="3" id="KW-1185">Reference proteome</keyword>
<organism evidence="2 3">
    <name type="scientific">Flagellimonas profundi</name>
    <dbReference type="NCBI Taxonomy" id="2915620"/>
    <lineage>
        <taxon>Bacteria</taxon>
        <taxon>Pseudomonadati</taxon>
        <taxon>Bacteroidota</taxon>
        <taxon>Flavobacteriia</taxon>
        <taxon>Flavobacteriales</taxon>
        <taxon>Flavobacteriaceae</taxon>
        <taxon>Flagellimonas</taxon>
    </lineage>
</organism>
<evidence type="ECO:0008006" key="4">
    <source>
        <dbReference type="Google" id="ProtNLM"/>
    </source>
</evidence>
<reference evidence="2 3" key="1">
    <citation type="submission" date="2021-03" db="EMBL/GenBank/DDBJ databases">
        <title>Muricauda lutimaris sp. nov. and Muricauda ruestringensis sp. nov, two marine members of the Flavobacteriaceae isolated from deep sea sediments of Western Pacific.</title>
        <authorList>
            <person name="Zhao S."/>
            <person name="Liu R."/>
        </authorList>
    </citation>
    <scope>NUCLEOTIDE SEQUENCE [LARGE SCALE GENOMIC DNA]</scope>
    <source>
        <strain evidence="2 3">BC31-3-A3</strain>
    </source>
</reference>
<comment type="caution">
    <text evidence="2">The sequence shown here is derived from an EMBL/GenBank/DDBJ whole genome shotgun (WGS) entry which is preliminary data.</text>
</comment>
<dbReference type="EMBL" id="JAFLNM010000001">
    <property type="protein sequence ID" value="MBO0340944.1"/>
    <property type="molecule type" value="Genomic_DNA"/>
</dbReference>
<name>A0ABS3FCQ1_9FLAO</name>
<keyword evidence="1" id="KW-0472">Membrane</keyword>
<keyword evidence="1" id="KW-1133">Transmembrane helix</keyword>
<keyword evidence="1" id="KW-0812">Transmembrane</keyword>
<evidence type="ECO:0000313" key="3">
    <source>
        <dbReference type="Proteomes" id="UP000664807"/>
    </source>
</evidence>
<dbReference type="Proteomes" id="UP000664807">
    <property type="component" value="Unassembled WGS sequence"/>
</dbReference>